<reference evidence="8 9" key="1">
    <citation type="submission" date="2015-03" db="EMBL/GenBank/DDBJ databases">
        <authorList>
            <consortium name="Pathogen Informatics"/>
        </authorList>
    </citation>
    <scope>NUCLEOTIDE SEQUENCE [LARGE SCALE GENOMIC DNA]</scope>
    <source>
        <strain evidence="3 9">D00501624</strain>
        <strain evidence="6 11">G09801536</strain>
        <strain evidence="1 13">G09901357</strain>
        <strain evidence="2 12">H09601792</strain>
        <strain evidence="8">K00500041</strain>
        <strain evidence="7 10">M09401471</strain>
        <strain evidence="4 14">P00601463</strain>
    </source>
</reference>
<dbReference type="Proteomes" id="UP000046947">
    <property type="component" value="Unassembled WGS sequence"/>
</dbReference>
<evidence type="ECO:0000313" key="12">
    <source>
        <dbReference type="Proteomes" id="UP000046947"/>
    </source>
</evidence>
<evidence type="ECO:0000313" key="13">
    <source>
        <dbReference type="Proteomes" id="UP000048289"/>
    </source>
</evidence>
<evidence type="ECO:0000313" key="2">
    <source>
        <dbReference type="EMBL" id="CFE47252.1"/>
    </source>
</evidence>
<dbReference type="Proteomes" id="UP000044938">
    <property type="component" value="Unassembled WGS sequence"/>
</dbReference>
<evidence type="ECO:0000313" key="9">
    <source>
        <dbReference type="Proteomes" id="UP000039217"/>
    </source>
</evidence>
<evidence type="ECO:0000313" key="14">
    <source>
        <dbReference type="Proteomes" id="UP000048600"/>
    </source>
</evidence>
<dbReference type="EMBL" id="CSAE01000690">
    <property type="protein sequence ID" value="COW77269.1"/>
    <property type="molecule type" value="Genomic_DNA"/>
</dbReference>
<dbReference type="EMBL" id="CFOH01000067">
    <property type="protein sequence ID" value="CFE47252.1"/>
    <property type="molecule type" value="Genomic_DNA"/>
</dbReference>
<accession>A0A0U0QW54</accession>
<protein>
    <submittedName>
        <fullName evidence="5">Uncharacterized protein</fullName>
    </submittedName>
</protein>
<evidence type="ECO:0000313" key="7">
    <source>
        <dbReference type="EMBL" id="COX84894.1"/>
    </source>
</evidence>
<proteinExistence type="predicted"/>
<name>A0A0U0QW54_MYCTX</name>
<dbReference type="Proteomes" id="UP000048600">
    <property type="component" value="Unassembled WGS sequence"/>
</dbReference>
<organism evidence="5 8">
    <name type="scientific">Mycobacterium tuberculosis</name>
    <dbReference type="NCBI Taxonomy" id="1773"/>
    <lineage>
        <taxon>Bacteria</taxon>
        <taxon>Bacillati</taxon>
        <taxon>Actinomycetota</taxon>
        <taxon>Actinomycetes</taxon>
        <taxon>Mycobacteriales</taxon>
        <taxon>Mycobacteriaceae</taxon>
        <taxon>Mycobacterium</taxon>
        <taxon>Mycobacterium tuberculosis complex</taxon>
    </lineage>
</organism>
<dbReference type="Proteomes" id="UP000039217">
    <property type="component" value="Unassembled WGS sequence"/>
</dbReference>
<dbReference type="Proteomes" id="UP000045842">
    <property type="component" value="Unassembled WGS sequence"/>
</dbReference>
<dbReference type="EMBL" id="CSAJ01001302">
    <property type="protein sequence ID" value="COX84894.1"/>
    <property type="molecule type" value="Genomic_DNA"/>
</dbReference>
<evidence type="ECO:0000313" key="6">
    <source>
        <dbReference type="EMBL" id="COX08777.1"/>
    </source>
</evidence>
<evidence type="ECO:0000313" key="10">
    <source>
        <dbReference type="Proteomes" id="UP000044938"/>
    </source>
</evidence>
<dbReference type="EMBL" id="CQQC01002989">
    <property type="protein sequence ID" value="CNX36136.1"/>
    <property type="molecule type" value="Genomic_DNA"/>
</dbReference>
<evidence type="ECO:0000313" key="1">
    <source>
        <dbReference type="EMBL" id="CFE38740.1"/>
    </source>
</evidence>
<reference evidence="5" key="2">
    <citation type="submission" date="2015-03" db="EMBL/GenBank/DDBJ databases">
        <authorList>
            <person name="Murphy D."/>
        </authorList>
    </citation>
    <scope>NUCLEOTIDE SEQUENCE [LARGE SCALE GENOMIC DNA]</scope>
    <source>
        <strain evidence="5">K00500041</strain>
    </source>
</reference>
<dbReference type="EMBL" id="CFOE01000102">
    <property type="protein sequence ID" value="CFE38740.1"/>
    <property type="molecule type" value="Genomic_DNA"/>
</dbReference>
<dbReference type="AlphaFoldDB" id="A0A0U0QW54"/>
<evidence type="ECO:0000313" key="11">
    <source>
        <dbReference type="Proteomes" id="UP000045842"/>
    </source>
</evidence>
<evidence type="ECO:0000313" key="8">
    <source>
        <dbReference type="Proteomes" id="UP000038802"/>
    </source>
</evidence>
<evidence type="ECO:0000313" key="4">
    <source>
        <dbReference type="EMBL" id="COV50135.1"/>
    </source>
</evidence>
<dbReference type="EMBL" id="CSAD01001354">
    <property type="protein sequence ID" value="COX08777.1"/>
    <property type="molecule type" value="Genomic_DNA"/>
</dbReference>
<dbReference type="Proteomes" id="UP000038802">
    <property type="component" value="Unassembled WGS sequence"/>
</dbReference>
<evidence type="ECO:0000313" key="3">
    <source>
        <dbReference type="EMBL" id="CNX36136.1"/>
    </source>
</evidence>
<gene>
    <name evidence="3" type="ORF">ERS007661_04597</name>
    <name evidence="6" type="ORF">ERS007679_04642</name>
    <name evidence="1" type="ORF">ERS007681_01119</name>
    <name evidence="2" type="ORF">ERS007688_00684</name>
    <name evidence="5" type="ORF">ERS007703_04198</name>
    <name evidence="7" type="ORF">ERS007720_04949</name>
    <name evidence="4" type="ORF">ERS007741_00040</name>
</gene>
<dbReference type="Proteomes" id="UP000048289">
    <property type="component" value="Unassembled WGS sequence"/>
</dbReference>
<evidence type="ECO:0000313" key="5">
    <source>
        <dbReference type="EMBL" id="COW77269.1"/>
    </source>
</evidence>
<sequence length="34" mass="3637">MRAARKSASSAECGRARKSMSLVPNVIRANLAYA</sequence>
<dbReference type="EMBL" id="CHKL01000002">
    <property type="protein sequence ID" value="COV50135.1"/>
    <property type="molecule type" value="Genomic_DNA"/>
</dbReference>